<feature type="domain" description="Resolvase/invertase-type recombinase catalytic" evidence="2">
    <location>
        <begin position="12"/>
        <end position="160"/>
    </location>
</feature>
<dbReference type="InterPro" id="IPR006119">
    <property type="entry name" value="Resolv_N"/>
</dbReference>
<keyword evidence="1" id="KW-0175">Coiled coil</keyword>
<evidence type="ECO:0000259" key="2">
    <source>
        <dbReference type="PROSITE" id="PS51736"/>
    </source>
</evidence>
<feature type="coiled-coil region" evidence="1">
    <location>
        <begin position="397"/>
        <end position="431"/>
    </location>
</feature>
<dbReference type="Gene3D" id="3.40.50.1390">
    <property type="entry name" value="Resolvase, N-terminal catalytic domain"/>
    <property type="match status" value="1"/>
</dbReference>
<dbReference type="CDD" id="cd00338">
    <property type="entry name" value="Ser_Recombinase"/>
    <property type="match status" value="1"/>
</dbReference>
<dbReference type="SMART" id="SM00857">
    <property type="entry name" value="Resolvase"/>
    <property type="match status" value="1"/>
</dbReference>
<evidence type="ECO:0000256" key="1">
    <source>
        <dbReference type="SAM" id="Coils"/>
    </source>
</evidence>
<dbReference type="EMBL" id="BK032746">
    <property type="protein sequence ID" value="DAF58086.1"/>
    <property type="molecule type" value="Genomic_DNA"/>
</dbReference>
<dbReference type="Pfam" id="PF00239">
    <property type="entry name" value="Resolvase"/>
    <property type="match status" value="1"/>
</dbReference>
<dbReference type="GO" id="GO:0003677">
    <property type="term" value="F:DNA binding"/>
    <property type="evidence" value="ECO:0007669"/>
    <property type="project" value="InterPro"/>
</dbReference>
<dbReference type="PANTHER" id="PTHR30461">
    <property type="entry name" value="DNA-INVERTASE FROM LAMBDOID PROPHAGE"/>
    <property type="match status" value="1"/>
</dbReference>
<dbReference type="InterPro" id="IPR036162">
    <property type="entry name" value="Resolvase-like_N_sf"/>
</dbReference>
<dbReference type="PROSITE" id="PS51736">
    <property type="entry name" value="RECOMBINASES_3"/>
    <property type="match status" value="1"/>
</dbReference>
<dbReference type="GO" id="GO:0000150">
    <property type="term" value="F:DNA strand exchange activity"/>
    <property type="evidence" value="ECO:0007669"/>
    <property type="project" value="InterPro"/>
</dbReference>
<dbReference type="Pfam" id="PF13408">
    <property type="entry name" value="Zn_ribbon_recom"/>
    <property type="match status" value="1"/>
</dbReference>
<feature type="domain" description="Recombinase" evidence="3">
    <location>
        <begin position="163"/>
        <end position="269"/>
    </location>
</feature>
<dbReference type="InterPro" id="IPR011109">
    <property type="entry name" value="DNA_bind_recombinase_dom"/>
</dbReference>
<organism evidence="4">
    <name type="scientific">Caudovirales sp. ctyaR3</name>
    <dbReference type="NCBI Taxonomy" id="2827640"/>
    <lineage>
        <taxon>Viruses</taxon>
        <taxon>Duplodnaviria</taxon>
        <taxon>Heunggongvirae</taxon>
        <taxon>Uroviricota</taxon>
        <taxon>Caudoviricetes</taxon>
    </lineage>
</organism>
<evidence type="ECO:0000313" key="4">
    <source>
        <dbReference type="EMBL" id="DAF58086.1"/>
    </source>
</evidence>
<name>A0A8S5T4B7_9CAUD</name>
<evidence type="ECO:0000259" key="3">
    <source>
        <dbReference type="PROSITE" id="PS51737"/>
    </source>
</evidence>
<proteinExistence type="predicted"/>
<accession>A0A8S5T4B7</accession>
<dbReference type="Pfam" id="PF07508">
    <property type="entry name" value="Recombinase"/>
    <property type="match status" value="1"/>
</dbReference>
<dbReference type="SUPFAM" id="SSF53041">
    <property type="entry name" value="Resolvase-like"/>
    <property type="match status" value="1"/>
</dbReference>
<dbReference type="PANTHER" id="PTHR30461:SF23">
    <property type="entry name" value="DNA RECOMBINASE-RELATED"/>
    <property type="match status" value="1"/>
</dbReference>
<protein>
    <submittedName>
        <fullName evidence="4">Integrase</fullName>
    </submittedName>
</protein>
<dbReference type="InterPro" id="IPR050639">
    <property type="entry name" value="SSR_resolvase"/>
</dbReference>
<reference evidence="4" key="1">
    <citation type="journal article" date="2021" name="Proc. Natl. Acad. Sci. U.S.A.">
        <title>A Catalog of Tens of Thousands of Viruses from Human Metagenomes Reveals Hidden Associations with Chronic Diseases.</title>
        <authorList>
            <person name="Tisza M.J."/>
            <person name="Buck C.B."/>
        </authorList>
    </citation>
    <scope>NUCLEOTIDE SEQUENCE</scope>
    <source>
        <strain evidence="4">CtyaR3</strain>
    </source>
</reference>
<dbReference type="InterPro" id="IPR038109">
    <property type="entry name" value="DNA_bind_recomb_sf"/>
</dbReference>
<dbReference type="Gene3D" id="3.90.1750.20">
    <property type="entry name" value="Putative Large Serine Recombinase, Chain B, Domain 2"/>
    <property type="match status" value="1"/>
</dbReference>
<dbReference type="InterPro" id="IPR025827">
    <property type="entry name" value="Zn_ribbon_recom_dom"/>
</dbReference>
<sequence length="536" mass="60661">MARKKNIAAGLDAVIYARYSSHNQREVSIEQQIAECTKHAAALGLRIVGTYEDRAISGKTDNRPRFQQMMRDAEKGKFQAVVAWKSNRIGRNMLQAMVNEAKLDDYGVKVFYAEEDFDDTAAGRFALRNMMNVNQFYSENMAEDITRGLYDNANKCMANGRQPLGYKRGADGKVMLDEPAAAVVREIFARVAAGDLFVDIARDLNAKGIKTSKGAVWNKGSFQSICQNERYKGIYIYGDVRIVDGIPRIVSDELWYKVQEAMRMKKNPVGTRHRVGAEDYLLTGKLRCGHCGSYMTGVSGTSRNGELHYYYTCQKRRTEHACNKKNVRRDVIEPAIAQAIKMYCLTDDVIEWMADQTVQYWEKHDNDLQIEALEQQLAENKKATSNMLKAIEMGIITEATRSRMVELETENSKLTAQLSAAKRDVVKINREDLIDELHILRGKDIHDREVQAELFKDFLVAAYIYDDNRLKLVFSFMGKDNSVEIPLETGEDPPDGGDSPDAKMFVLPLECSTRMKSTAQKCVVLIYCLLAMQSSL</sequence>
<dbReference type="PROSITE" id="PS51737">
    <property type="entry name" value="RECOMBINASE_DNA_BIND"/>
    <property type="match status" value="1"/>
</dbReference>